<dbReference type="GO" id="GO:0006508">
    <property type="term" value="P:proteolysis"/>
    <property type="evidence" value="ECO:0007669"/>
    <property type="project" value="UniProtKB-KW"/>
</dbReference>
<evidence type="ECO:0000256" key="3">
    <source>
        <dbReference type="ARBA" id="ARBA00022763"/>
    </source>
</evidence>
<proteinExistence type="inferred from homology"/>
<dbReference type="Pfam" id="PF02586">
    <property type="entry name" value="SRAP"/>
    <property type="match status" value="1"/>
</dbReference>
<keyword evidence="3" id="KW-0227">DNA damage</keyword>
<feature type="non-terminal residue" evidence="8">
    <location>
        <position position="107"/>
    </location>
</feature>
<gene>
    <name evidence="8" type="ORF">METZ01_LOCUS447890</name>
</gene>
<dbReference type="AlphaFoldDB" id="A0A382ZHK2"/>
<dbReference type="GO" id="GO:0003697">
    <property type="term" value="F:single-stranded DNA binding"/>
    <property type="evidence" value="ECO:0007669"/>
    <property type="project" value="InterPro"/>
</dbReference>
<reference evidence="8" key="1">
    <citation type="submission" date="2018-05" db="EMBL/GenBank/DDBJ databases">
        <authorList>
            <person name="Lanie J.A."/>
            <person name="Ng W.-L."/>
            <person name="Kazmierczak K.M."/>
            <person name="Andrzejewski T.M."/>
            <person name="Davidsen T.M."/>
            <person name="Wayne K.J."/>
            <person name="Tettelin H."/>
            <person name="Glass J.I."/>
            <person name="Rusch D."/>
            <person name="Podicherti R."/>
            <person name="Tsui H.-C.T."/>
            <person name="Winkler M.E."/>
        </authorList>
    </citation>
    <scope>NUCLEOTIDE SEQUENCE</scope>
</reference>
<keyword evidence="5" id="KW-0190">Covalent protein-DNA linkage</keyword>
<dbReference type="SUPFAM" id="SSF143081">
    <property type="entry name" value="BB1717-like"/>
    <property type="match status" value="1"/>
</dbReference>
<dbReference type="GO" id="GO:0016829">
    <property type="term" value="F:lyase activity"/>
    <property type="evidence" value="ECO:0007669"/>
    <property type="project" value="UniProtKB-KW"/>
</dbReference>
<organism evidence="8">
    <name type="scientific">marine metagenome</name>
    <dbReference type="NCBI Taxonomy" id="408172"/>
    <lineage>
        <taxon>unclassified sequences</taxon>
        <taxon>metagenomes</taxon>
        <taxon>ecological metagenomes</taxon>
    </lineage>
</organism>
<comment type="similarity">
    <text evidence="1">Belongs to the SOS response-associated peptidase family.</text>
</comment>
<name>A0A382ZHK2_9ZZZZ</name>
<evidence type="ECO:0000256" key="7">
    <source>
        <dbReference type="ARBA" id="ARBA00023239"/>
    </source>
</evidence>
<evidence type="ECO:0000313" key="8">
    <source>
        <dbReference type="EMBL" id="SVD95036.1"/>
    </source>
</evidence>
<dbReference type="Gene3D" id="3.90.1680.10">
    <property type="entry name" value="SOS response associated peptidase-like"/>
    <property type="match status" value="1"/>
</dbReference>
<dbReference type="EMBL" id="UINC01184016">
    <property type="protein sequence ID" value="SVD95036.1"/>
    <property type="molecule type" value="Genomic_DNA"/>
</dbReference>
<keyword evidence="4" id="KW-0378">Hydrolase</keyword>
<dbReference type="InterPro" id="IPR036590">
    <property type="entry name" value="SRAP-like"/>
</dbReference>
<dbReference type="PANTHER" id="PTHR13604">
    <property type="entry name" value="DC12-RELATED"/>
    <property type="match status" value="1"/>
</dbReference>
<dbReference type="GO" id="GO:0106300">
    <property type="term" value="P:protein-DNA covalent cross-linking repair"/>
    <property type="evidence" value="ECO:0007669"/>
    <property type="project" value="InterPro"/>
</dbReference>
<dbReference type="GO" id="GO:0008233">
    <property type="term" value="F:peptidase activity"/>
    <property type="evidence" value="ECO:0007669"/>
    <property type="project" value="UniProtKB-KW"/>
</dbReference>
<evidence type="ECO:0000256" key="2">
    <source>
        <dbReference type="ARBA" id="ARBA00022670"/>
    </source>
</evidence>
<dbReference type="PANTHER" id="PTHR13604:SF0">
    <property type="entry name" value="ABASIC SITE PROCESSING PROTEIN HMCES"/>
    <property type="match status" value="1"/>
</dbReference>
<evidence type="ECO:0000256" key="5">
    <source>
        <dbReference type="ARBA" id="ARBA00023124"/>
    </source>
</evidence>
<evidence type="ECO:0000256" key="4">
    <source>
        <dbReference type="ARBA" id="ARBA00022801"/>
    </source>
</evidence>
<dbReference type="InterPro" id="IPR003738">
    <property type="entry name" value="SRAP"/>
</dbReference>
<keyword evidence="2" id="KW-0645">Protease</keyword>
<sequence length="107" mass="12101">MCGRFTLTSSLDDLQGRFGFFSEFTDSEFFEHGPRYNIAPTQTVLTVTNDGQRHGELMRWGLVPFWAKDLKIGARMINAVGKSASTKPAFRAAFKKRRCLVLANGFY</sequence>
<evidence type="ECO:0000256" key="6">
    <source>
        <dbReference type="ARBA" id="ARBA00023125"/>
    </source>
</evidence>
<keyword evidence="6" id="KW-0238">DNA-binding</keyword>
<protein>
    <recommendedName>
        <fullName evidence="9">Abasic site processing protein</fullName>
    </recommendedName>
</protein>
<evidence type="ECO:0000256" key="1">
    <source>
        <dbReference type="ARBA" id="ARBA00008136"/>
    </source>
</evidence>
<evidence type="ECO:0008006" key="9">
    <source>
        <dbReference type="Google" id="ProtNLM"/>
    </source>
</evidence>
<accession>A0A382ZHK2</accession>
<keyword evidence="7" id="KW-0456">Lyase</keyword>